<dbReference type="Pfam" id="PF13636">
    <property type="entry name" value="Methyltranf_PUA"/>
    <property type="match status" value="1"/>
</dbReference>
<name>A0A645ALP2_9ZZZZ</name>
<accession>A0A645ALP2</accession>
<evidence type="ECO:0000259" key="1">
    <source>
        <dbReference type="Pfam" id="PF13636"/>
    </source>
</evidence>
<feature type="domain" description="rRNA small subunit methyltransferase F RNA-binding PUA-like" evidence="1">
    <location>
        <begin position="44"/>
        <end position="91"/>
    </location>
</feature>
<dbReference type="Gene3D" id="2.30.130.60">
    <property type="match status" value="1"/>
</dbReference>
<organism evidence="2">
    <name type="scientific">bioreactor metagenome</name>
    <dbReference type="NCBI Taxonomy" id="1076179"/>
    <lineage>
        <taxon>unclassified sequences</taxon>
        <taxon>metagenomes</taxon>
        <taxon>ecological metagenomes</taxon>
    </lineage>
</organism>
<protein>
    <recommendedName>
        <fullName evidence="1">rRNA small subunit methyltransferase F RNA-binding PUA-like domain-containing protein</fullName>
    </recommendedName>
</protein>
<proteinExistence type="predicted"/>
<evidence type="ECO:0000313" key="2">
    <source>
        <dbReference type="EMBL" id="MPM54030.1"/>
    </source>
</evidence>
<sequence>MFSCGVNLGTVENGRFKPAHQLFSALGGSFVRTIRLDRNDERLARYLHGETIPCDGAPDGWTAVLVDGVPLGGAKVVGGVAKNHYPKGLRILG</sequence>
<reference evidence="2" key="1">
    <citation type="submission" date="2019-08" db="EMBL/GenBank/DDBJ databases">
        <authorList>
            <person name="Kucharzyk K."/>
            <person name="Murdoch R.W."/>
            <person name="Higgins S."/>
            <person name="Loffler F."/>
        </authorList>
    </citation>
    <scope>NUCLEOTIDE SEQUENCE</scope>
</reference>
<dbReference type="EMBL" id="VSSQ01014613">
    <property type="protein sequence ID" value="MPM54030.1"/>
    <property type="molecule type" value="Genomic_DNA"/>
</dbReference>
<comment type="caution">
    <text evidence="2">The sequence shown here is derived from an EMBL/GenBank/DDBJ whole genome shotgun (WGS) entry which is preliminary data.</text>
</comment>
<dbReference type="AlphaFoldDB" id="A0A645ALP2"/>
<dbReference type="InterPro" id="IPR027391">
    <property type="entry name" value="Nol1_Nop2_Fmu_2"/>
</dbReference>
<gene>
    <name evidence="2" type="ORF">SDC9_100802</name>
</gene>